<dbReference type="Proteomes" id="UP000237105">
    <property type="component" value="Unassembled WGS sequence"/>
</dbReference>
<proteinExistence type="predicted"/>
<feature type="non-terminal residue" evidence="1">
    <location>
        <position position="253"/>
    </location>
</feature>
<evidence type="ECO:0000313" key="2">
    <source>
        <dbReference type="Proteomes" id="UP000237105"/>
    </source>
</evidence>
<keyword evidence="2" id="KW-1185">Reference proteome</keyword>
<evidence type="ECO:0008006" key="3">
    <source>
        <dbReference type="Google" id="ProtNLM"/>
    </source>
</evidence>
<dbReference type="EMBL" id="JXTB01000097">
    <property type="protein sequence ID" value="PON64216.1"/>
    <property type="molecule type" value="Genomic_DNA"/>
</dbReference>
<accession>A0A2P5CTB9</accession>
<reference evidence="2" key="1">
    <citation type="submission" date="2016-06" db="EMBL/GenBank/DDBJ databases">
        <title>Parallel loss of symbiosis genes in relatives of nitrogen-fixing non-legume Parasponia.</title>
        <authorList>
            <person name="Van Velzen R."/>
            <person name="Holmer R."/>
            <person name="Bu F."/>
            <person name="Rutten L."/>
            <person name="Van Zeijl A."/>
            <person name="Liu W."/>
            <person name="Santuari L."/>
            <person name="Cao Q."/>
            <person name="Sharma T."/>
            <person name="Shen D."/>
            <person name="Roswanjaya Y."/>
            <person name="Wardhani T."/>
            <person name="Kalhor M.S."/>
            <person name="Jansen J."/>
            <person name="Van den Hoogen J."/>
            <person name="Gungor B."/>
            <person name="Hartog M."/>
            <person name="Hontelez J."/>
            <person name="Verver J."/>
            <person name="Yang W.-C."/>
            <person name="Schijlen E."/>
            <person name="Repin R."/>
            <person name="Schilthuizen M."/>
            <person name="Schranz E."/>
            <person name="Heidstra R."/>
            <person name="Miyata K."/>
            <person name="Fedorova E."/>
            <person name="Kohlen W."/>
            <person name="Bisseling T."/>
            <person name="Smit S."/>
            <person name="Geurts R."/>
        </authorList>
    </citation>
    <scope>NUCLEOTIDE SEQUENCE [LARGE SCALE GENOMIC DNA]</scope>
    <source>
        <strain evidence="2">cv. WU1-14</strain>
    </source>
</reference>
<dbReference type="OrthoDB" id="1748414at2759"/>
<gene>
    <name evidence="1" type="ORF">PanWU01x14_125300</name>
</gene>
<dbReference type="AlphaFoldDB" id="A0A2P5CTB9"/>
<name>A0A2P5CTB9_PARAD</name>
<organism evidence="1 2">
    <name type="scientific">Parasponia andersonii</name>
    <name type="common">Sponia andersonii</name>
    <dbReference type="NCBI Taxonomy" id="3476"/>
    <lineage>
        <taxon>Eukaryota</taxon>
        <taxon>Viridiplantae</taxon>
        <taxon>Streptophyta</taxon>
        <taxon>Embryophyta</taxon>
        <taxon>Tracheophyta</taxon>
        <taxon>Spermatophyta</taxon>
        <taxon>Magnoliopsida</taxon>
        <taxon>eudicotyledons</taxon>
        <taxon>Gunneridae</taxon>
        <taxon>Pentapetalae</taxon>
        <taxon>rosids</taxon>
        <taxon>fabids</taxon>
        <taxon>Rosales</taxon>
        <taxon>Cannabaceae</taxon>
        <taxon>Parasponia</taxon>
    </lineage>
</organism>
<protein>
    <recommendedName>
        <fullName evidence="3">Reverse transcriptase zinc-binding domain-containing protein</fullName>
    </recommendedName>
</protein>
<sequence length="253" mass="29462">MAMPAYALMTTPVPRKISTAVDATIPTRDSIRQGACKKIRNDHSIDIWRELWVLFLEGYKPCLKDNMQYYPDLNMTDLVTENGSWDLMSSNSVSHWFWWHIDQIYGRQRFTQTQASLVENPCNALPVQSRLATMFEIGSNLCPICEQYEKTINYLFWTCELSKRLWFLSNWGIRVDQFQVSTIVDVSLTERHNMTLLASICFVGIWLERNAIVHSKPKYDLDQLVRKILLAFNFYSQALSLNHGLHDLDQASR</sequence>
<comment type="caution">
    <text evidence="1">The sequence shown here is derived from an EMBL/GenBank/DDBJ whole genome shotgun (WGS) entry which is preliminary data.</text>
</comment>
<evidence type="ECO:0000313" key="1">
    <source>
        <dbReference type="EMBL" id="PON64216.1"/>
    </source>
</evidence>